<comment type="catalytic activity">
    <reaction evidence="9">
        <text>XMP + L-glutamine + ATP + H2O = GMP + L-glutamate + AMP + diphosphate + 2 H(+)</text>
        <dbReference type="Rhea" id="RHEA:11680"/>
        <dbReference type="ChEBI" id="CHEBI:15377"/>
        <dbReference type="ChEBI" id="CHEBI:15378"/>
        <dbReference type="ChEBI" id="CHEBI:29985"/>
        <dbReference type="ChEBI" id="CHEBI:30616"/>
        <dbReference type="ChEBI" id="CHEBI:33019"/>
        <dbReference type="ChEBI" id="CHEBI:57464"/>
        <dbReference type="ChEBI" id="CHEBI:58115"/>
        <dbReference type="ChEBI" id="CHEBI:58359"/>
        <dbReference type="ChEBI" id="CHEBI:456215"/>
        <dbReference type="EC" id="6.3.5.2"/>
    </reaction>
</comment>
<comment type="caution">
    <text evidence="12">The sequence shown here is derived from an EMBL/GenBank/DDBJ whole genome shotgun (WGS) entry which is preliminary data.</text>
</comment>
<dbReference type="Pfam" id="PF02540">
    <property type="entry name" value="NAD_synthase"/>
    <property type="match status" value="1"/>
</dbReference>
<dbReference type="Gene3D" id="3.40.50.880">
    <property type="match status" value="1"/>
</dbReference>
<dbReference type="InterPro" id="IPR004739">
    <property type="entry name" value="GMP_synth_GATase"/>
</dbReference>
<dbReference type="CDD" id="cd01997">
    <property type="entry name" value="GMP_synthase_C"/>
    <property type="match status" value="1"/>
</dbReference>
<dbReference type="NCBIfam" id="NF000848">
    <property type="entry name" value="PRK00074.1"/>
    <property type="match status" value="1"/>
</dbReference>
<dbReference type="InterPro" id="IPR001674">
    <property type="entry name" value="GMP_synth_C"/>
</dbReference>
<keyword evidence="3 9" id="KW-0436">Ligase</keyword>
<dbReference type="InterPro" id="IPR022955">
    <property type="entry name" value="GMP_synthase"/>
</dbReference>
<comment type="subunit">
    <text evidence="9">Homodimer.</text>
</comment>
<proteinExistence type="inferred from homology"/>
<evidence type="ECO:0000256" key="4">
    <source>
        <dbReference type="ARBA" id="ARBA00022741"/>
    </source>
</evidence>
<keyword evidence="7 9" id="KW-0067">ATP-binding</keyword>
<dbReference type="PROSITE" id="PS51273">
    <property type="entry name" value="GATASE_TYPE_1"/>
    <property type="match status" value="1"/>
</dbReference>
<dbReference type="InterPro" id="IPR022310">
    <property type="entry name" value="NAD/GMP_synthase"/>
</dbReference>
<comment type="pathway">
    <text evidence="2 9">Purine metabolism; GMP biosynthesis; GMP from XMP (L-Gln route): step 1/1.</text>
</comment>
<feature type="active site" evidence="9">
    <location>
        <position position="190"/>
    </location>
</feature>
<dbReference type="FunFam" id="3.40.50.620:FF:000001">
    <property type="entry name" value="GMP synthase [glutamine-hydrolyzing]"/>
    <property type="match status" value="1"/>
</dbReference>
<evidence type="ECO:0000256" key="8">
    <source>
        <dbReference type="ARBA" id="ARBA00022962"/>
    </source>
</evidence>
<dbReference type="InterPro" id="IPR025777">
    <property type="entry name" value="GMPS_ATP_PPase_dom"/>
</dbReference>
<dbReference type="GO" id="GO:0003921">
    <property type="term" value="F:GMP synthase activity"/>
    <property type="evidence" value="ECO:0007669"/>
    <property type="project" value="InterPro"/>
</dbReference>
<dbReference type="NCBIfam" id="TIGR00884">
    <property type="entry name" value="guaA_Cterm"/>
    <property type="match status" value="1"/>
</dbReference>
<evidence type="ECO:0000256" key="10">
    <source>
        <dbReference type="PROSITE-ProRule" id="PRU00886"/>
    </source>
</evidence>
<comment type="function">
    <text evidence="1 9">Catalyzes the synthesis of GMP from XMP.</text>
</comment>
<dbReference type="CDD" id="cd01742">
    <property type="entry name" value="GATase1_GMP_Synthase"/>
    <property type="match status" value="1"/>
</dbReference>
<dbReference type="EC" id="6.3.5.2" evidence="9"/>
<evidence type="ECO:0000313" key="12">
    <source>
        <dbReference type="EMBL" id="KIG12480.1"/>
    </source>
</evidence>
<evidence type="ECO:0000259" key="11">
    <source>
        <dbReference type="PROSITE" id="PS51553"/>
    </source>
</evidence>
<evidence type="ECO:0000256" key="1">
    <source>
        <dbReference type="ARBA" id="ARBA00002332"/>
    </source>
</evidence>
<dbReference type="FunFam" id="3.30.300.10:FF:000002">
    <property type="entry name" value="GMP synthase [glutamine-hydrolyzing]"/>
    <property type="match status" value="1"/>
</dbReference>
<dbReference type="Pfam" id="PF00117">
    <property type="entry name" value="GATase"/>
    <property type="match status" value="1"/>
</dbReference>
<evidence type="ECO:0000313" key="13">
    <source>
        <dbReference type="Proteomes" id="UP000031599"/>
    </source>
</evidence>
<dbReference type="PROSITE" id="PS51553">
    <property type="entry name" value="GMPS_ATP_PPASE"/>
    <property type="match status" value="1"/>
</dbReference>
<feature type="active site" evidence="9">
    <location>
        <position position="188"/>
    </location>
</feature>
<dbReference type="EMBL" id="JMCC02000129">
    <property type="protein sequence ID" value="KIG12480.1"/>
    <property type="molecule type" value="Genomic_DNA"/>
</dbReference>
<dbReference type="PANTHER" id="PTHR11922:SF2">
    <property type="entry name" value="GMP SYNTHASE [GLUTAMINE-HYDROLYZING]"/>
    <property type="match status" value="1"/>
</dbReference>
<dbReference type="InterPro" id="IPR014729">
    <property type="entry name" value="Rossmann-like_a/b/a_fold"/>
</dbReference>
<dbReference type="Gene3D" id="3.30.300.10">
    <property type="match status" value="1"/>
</dbReference>
<dbReference type="SUPFAM" id="SSF52402">
    <property type="entry name" value="Adenine nucleotide alpha hydrolases-like"/>
    <property type="match status" value="1"/>
</dbReference>
<feature type="active site" description="Nucleophile" evidence="9">
    <location>
        <position position="87"/>
    </location>
</feature>
<dbReference type="PANTHER" id="PTHR11922">
    <property type="entry name" value="GMP SYNTHASE-RELATED"/>
    <property type="match status" value="1"/>
</dbReference>
<dbReference type="SUPFAM" id="SSF54810">
    <property type="entry name" value="GMP synthetase C-terminal dimerisation domain"/>
    <property type="match status" value="1"/>
</dbReference>
<gene>
    <name evidence="9" type="primary">guaA</name>
    <name evidence="12" type="ORF">DB30_01339</name>
</gene>
<evidence type="ECO:0000256" key="2">
    <source>
        <dbReference type="ARBA" id="ARBA00005153"/>
    </source>
</evidence>
<dbReference type="Proteomes" id="UP000031599">
    <property type="component" value="Unassembled WGS sequence"/>
</dbReference>
<dbReference type="PRINTS" id="PR00097">
    <property type="entry name" value="ANTSNTHASEII"/>
</dbReference>
<feature type="binding site" evidence="10">
    <location>
        <begin position="242"/>
        <end position="248"/>
    </location>
    <ligand>
        <name>ATP</name>
        <dbReference type="ChEBI" id="CHEBI:30616"/>
    </ligand>
</feature>
<name>A0A0C2CS49_9BACT</name>
<evidence type="ECO:0000256" key="3">
    <source>
        <dbReference type="ARBA" id="ARBA00022598"/>
    </source>
</evidence>
<reference evidence="12 13" key="1">
    <citation type="submission" date="2014-12" db="EMBL/GenBank/DDBJ databases">
        <title>Genome assembly of Enhygromyxa salina DSM 15201.</title>
        <authorList>
            <person name="Sharma G."/>
            <person name="Subramanian S."/>
        </authorList>
    </citation>
    <scope>NUCLEOTIDE SEQUENCE [LARGE SCALE GENOMIC DNA]</scope>
    <source>
        <strain evidence="12 13">DSM 15201</strain>
    </source>
</reference>
<dbReference type="NCBIfam" id="TIGR00888">
    <property type="entry name" value="guaA_Nterm"/>
    <property type="match status" value="1"/>
</dbReference>
<evidence type="ECO:0000256" key="5">
    <source>
        <dbReference type="ARBA" id="ARBA00022749"/>
    </source>
</evidence>
<keyword evidence="4 9" id="KW-0547">Nucleotide-binding</keyword>
<feature type="domain" description="GMPS ATP-PPase" evidence="11">
    <location>
        <begin position="214"/>
        <end position="406"/>
    </location>
</feature>
<keyword evidence="5 9" id="KW-0332">GMP biosynthesis</keyword>
<dbReference type="UniPathway" id="UPA00189">
    <property type="reaction ID" value="UER00296"/>
</dbReference>
<dbReference type="Gene3D" id="3.40.50.620">
    <property type="entry name" value="HUPs"/>
    <property type="match status" value="1"/>
</dbReference>
<dbReference type="GO" id="GO:0005829">
    <property type="term" value="C:cytosol"/>
    <property type="evidence" value="ECO:0007669"/>
    <property type="project" value="TreeGrafter"/>
</dbReference>
<protein>
    <recommendedName>
        <fullName evidence="9">GMP synthase [glutamine-hydrolyzing]</fullName>
        <ecNumber evidence="9">6.3.5.2</ecNumber>
    </recommendedName>
    <alternativeName>
        <fullName evidence="9">GMP synthetase</fullName>
    </alternativeName>
    <alternativeName>
        <fullName evidence="9">Glutamine amidotransferase</fullName>
    </alternativeName>
</protein>
<dbReference type="InterPro" id="IPR029062">
    <property type="entry name" value="Class_I_gatase-like"/>
</dbReference>
<dbReference type="SUPFAM" id="SSF52317">
    <property type="entry name" value="Class I glutamine amidotransferase-like"/>
    <property type="match status" value="1"/>
</dbReference>
<dbReference type="HAMAP" id="MF_00344">
    <property type="entry name" value="GMP_synthase"/>
    <property type="match status" value="1"/>
</dbReference>
<keyword evidence="8 9" id="KW-0315">Glutamine amidotransferase</keyword>
<evidence type="ECO:0000256" key="6">
    <source>
        <dbReference type="ARBA" id="ARBA00022755"/>
    </source>
</evidence>
<evidence type="ECO:0000256" key="7">
    <source>
        <dbReference type="ARBA" id="ARBA00022840"/>
    </source>
</evidence>
<dbReference type="GO" id="GO:0005524">
    <property type="term" value="F:ATP binding"/>
    <property type="evidence" value="ECO:0007669"/>
    <property type="project" value="UniProtKB-UniRule"/>
</dbReference>
<accession>A0A0C2CS49</accession>
<dbReference type="AlphaFoldDB" id="A0A0C2CS49"/>
<organism evidence="12 13">
    <name type="scientific">Enhygromyxa salina</name>
    <dbReference type="NCBI Taxonomy" id="215803"/>
    <lineage>
        <taxon>Bacteria</taxon>
        <taxon>Pseudomonadati</taxon>
        <taxon>Myxococcota</taxon>
        <taxon>Polyangia</taxon>
        <taxon>Nannocystales</taxon>
        <taxon>Nannocystaceae</taxon>
        <taxon>Enhygromyxa</taxon>
    </lineage>
</organism>
<dbReference type="PRINTS" id="PR00096">
    <property type="entry name" value="GATASE"/>
</dbReference>
<evidence type="ECO:0000256" key="9">
    <source>
        <dbReference type="HAMAP-Rule" id="MF_00344"/>
    </source>
</evidence>
<keyword evidence="6 9" id="KW-0658">Purine biosynthesis</keyword>
<sequence>MMKHETLLVLDFGSQVTQLIARRVRELGVFAEILPYDAPLELLRSHAPKGIILSGGPSSIYDEGAPRLAPEVLAWCLNGERPVLGICYGMFVMVDGLGGKVRPASEREFGHAMITVDAAKGPMAEIAADGPTQIGHEEPVWMSHGDEVESLPAGFETVAHSRSCAHAAIYAAHKSATGGHGMWGVQFHPEVTHTRRGSALLGQFLDLCSFSRDWSMGVFVEEAVARIREQVGDTGTVICGLSGGVDSSVAAALVERAIGERLHCIFVDNGLLRKAERQQVEAMFSGRLHNPLVVADAGALFLAQLEGVTDPEVKRKRIGATFIEVFDERANALGGADYLVQGTLYPDVIESVSARGPSATIKTHHNVGGLPEHMKMGVVEPLRELFKDEVRQLGLHLGLPESMVWRHPFPGPGLAVRVLGEVTEARCAVLREADAIIIEEVVKAGLYRDLWQVFGVLLPVQSVGVMGDARTYENALAVRAVQSVDAMTADWAHLPYELLGTISNRIINEVRGINRVCYDISSKPPATIEWE</sequence>
<dbReference type="Pfam" id="PF00958">
    <property type="entry name" value="GMP_synt_C"/>
    <property type="match status" value="1"/>
</dbReference>
<dbReference type="InterPro" id="IPR017926">
    <property type="entry name" value="GATASE"/>
</dbReference>